<dbReference type="RefSeq" id="XP_018262213.1">
    <property type="nucleotide sequence ID" value="XM_018408522.1"/>
</dbReference>
<proteinExistence type="predicted"/>
<dbReference type="KEGG" id="kdj:28968928"/>
<evidence type="ECO:0000313" key="3">
    <source>
        <dbReference type="EMBL" id="WWC62727.1"/>
    </source>
</evidence>
<reference evidence="3" key="2">
    <citation type="submission" date="2013-07" db="EMBL/GenBank/DDBJ databases">
        <authorList>
            <consortium name="The Broad Institute Genome Sequencing Platform"/>
            <person name="Cuomo C."/>
            <person name="Litvintseva A."/>
            <person name="Chen Y."/>
            <person name="Heitman J."/>
            <person name="Sun S."/>
            <person name="Springer D."/>
            <person name="Dromer F."/>
            <person name="Young S.K."/>
            <person name="Zeng Q."/>
            <person name="Gargeya S."/>
            <person name="Fitzgerald M."/>
            <person name="Abouelleil A."/>
            <person name="Alvarado L."/>
            <person name="Berlin A.M."/>
            <person name="Chapman S.B."/>
            <person name="Dewar J."/>
            <person name="Goldberg J."/>
            <person name="Griggs A."/>
            <person name="Gujja S."/>
            <person name="Hansen M."/>
            <person name="Howarth C."/>
            <person name="Imamovic A."/>
            <person name="Larimer J."/>
            <person name="McCowan C."/>
            <person name="Murphy C."/>
            <person name="Pearson M."/>
            <person name="Priest M."/>
            <person name="Roberts A."/>
            <person name="Saif S."/>
            <person name="Shea T."/>
            <person name="Sykes S."/>
            <person name="Wortman J."/>
            <person name="Nusbaum C."/>
            <person name="Birren B."/>
        </authorList>
    </citation>
    <scope>NUCLEOTIDE SEQUENCE</scope>
    <source>
        <strain evidence="3">CBS 10117</strain>
    </source>
</reference>
<evidence type="ECO:0000313" key="2">
    <source>
        <dbReference type="EMBL" id="OBR84371.1"/>
    </source>
</evidence>
<gene>
    <name evidence="2" type="ORF">I303_05229</name>
    <name evidence="3" type="ORF">I303_105324</name>
</gene>
<dbReference type="VEuPathDB" id="FungiDB:I303_05229"/>
<organism evidence="2">
    <name type="scientific">Kwoniella dejecticola CBS 10117</name>
    <dbReference type="NCBI Taxonomy" id="1296121"/>
    <lineage>
        <taxon>Eukaryota</taxon>
        <taxon>Fungi</taxon>
        <taxon>Dikarya</taxon>
        <taxon>Basidiomycota</taxon>
        <taxon>Agaricomycotina</taxon>
        <taxon>Tremellomycetes</taxon>
        <taxon>Tremellales</taxon>
        <taxon>Cryptococcaceae</taxon>
        <taxon>Kwoniella</taxon>
    </lineage>
</organism>
<feature type="region of interest" description="Disordered" evidence="1">
    <location>
        <begin position="307"/>
        <end position="408"/>
    </location>
</feature>
<reference evidence="2" key="1">
    <citation type="submission" date="2013-07" db="EMBL/GenBank/DDBJ databases">
        <title>The Genome Sequence of Cryptococcus dejecticola CBS10117.</title>
        <authorList>
            <consortium name="The Broad Institute Genome Sequencing Platform"/>
            <person name="Cuomo C."/>
            <person name="Litvintseva A."/>
            <person name="Chen Y."/>
            <person name="Heitman J."/>
            <person name="Sun S."/>
            <person name="Springer D."/>
            <person name="Dromer F."/>
            <person name="Young S.K."/>
            <person name="Zeng Q."/>
            <person name="Gargeya S."/>
            <person name="Fitzgerald M."/>
            <person name="Abouelleil A."/>
            <person name="Alvarado L."/>
            <person name="Berlin A.M."/>
            <person name="Chapman S.B."/>
            <person name="Dewar J."/>
            <person name="Goldberg J."/>
            <person name="Griggs A."/>
            <person name="Gujja S."/>
            <person name="Hansen M."/>
            <person name="Howarth C."/>
            <person name="Imamovic A."/>
            <person name="Larimer J."/>
            <person name="McCowan C."/>
            <person name="Murphy C."/>
            <person name="Pearson M."/>
            <person name="Priest M."/>
            <person name="Roberts A."/>
            <person name="Saif S."/>
            <person name="Shea T."/>
            <person name="Sykes S."/>
            <person name="Wortman J."/>
            <person name="Nusbaum C."/>
            <person name="Birren B."/>
        </authorList>
    </citation>
    <scope>NUCLEOTIDE SEQUENCE [LARGE SCALE GENOMIC DNA]</scope>
    <source>
        <strain evidence="2">CBS 10117</strain>
    </source>
</reference>
<dbReference type="EMBL" id="CP144535">
    <property type="protein sequence ID" value="WWC62727.1"/>
    <property type="molecule type" value="Genomic_DNA"/>
</dbReference>
<reference evidence="3" key="3">
    <citation type="submission" date="2024-02" db="EMBL/GenBank/DDBJ databases">
        <title>Comparative genomics of Cryptococcus and Kwoniella reveals pathogenesis evolution and contrasting modes of karyotype evolution via chromosome fusion or intercentromeric recombination.</title>
        <authorList>
            <person name="Coelho M.A."/>
            <person name="David-Palma M."/>
            <person name="Shea T."/>
            <person name="Bowers K."/>
            <person name="McGinley-Smith S."/>
            <person name="Mohammad A.W."/>
            <person name="Gnirke A."/>
            <person name="Yurkov A.M."/>
            <person name="Nowrousian M."/>
            <person name="Sun S."/>
            <person name="Cuomo C.A."/>
            <person name="Heitman J."/>
        </authorList>
    </citation>
    <scope>NUCLEOTIDE SEQUENCE</scope>
    <source>
        <strain evidence="3">CBS 10117</strain>
    </source>
</reference>
<feature type="compositionally biased region" description="Low complexity" evidence="1">
    <location>
        <begin position="231"/>
        <end position="244"/>
    </location>
</feature>
<feature type="compositionally biased region" description="Polar residues" evidence="1">
    <location>
        <begin position="53"/>
        <end position="67"/>
    </location>
</feature>
<dbReference type="GeneID" id="28968928"/>
<sequence>MSKSPEPHTGPSRPSPTPDLTSSEEHKPSADAKETNRPPSKSPSPDKNRTVRQDTASSDPLAFSSSPERPKRGKIVNYNENKNESEDEEDVSSQQVDRDAIEPTKASSFNENRAMTSPLANGLRRSPRRSVAPLSRTSQGSREPSKPPSSRSRVNANGDAFRGRPDTTRQQSLLPSTRSPSNGNFKTASGEASIKAFSTKINGNNPSASRESSKSRFCNADEPIEIDSVSEPESASGSSSALPGPRRNKIDSRRSGGGRAAVVEIPLMPLEEVYTYAHLRRDTANPNRSSRRELPGIYRVRSFTSSIASASSSENRANKRRRGSSPSYGTNDDDEGELSEGDTESDVDSSSDDVALRRSGREGVRRRRDKHEDEEEIAYRTRAKRPVVSGRKGKKHFASFSSNPLPIL</sequence>
<feature type="compositionally biased region" description="Basic and acidic residues" evidence="1">
    <location>
        <begin position="23"/>
        <end position="36"/>
    </location>
</feature>
<feature type="compositionally biased region" description="Acidic residues" evidence="1">
    <location>
        <begin position="331"/>
        <end position="351"/>
    </location>
</feature>
<dbReference type="OrthoDB" id="10641561at2759"/>
<feature type="compositionally biased region" description="Basic residues" evidence="1">
    <location>
        <begin position="381"/>
        <end position="397"/>
    </location>
</feature>
<feature type="compositionally biased region" description="Polar residues" evidence="1">
    <location>
        <begin position="168"/>
        <end position="187"/>
    </location>
</feature>
<name>A0A1A6A2U1_9TREE</name>
<evidence type="ECO:0000313" key="4">
    <source>
        <dbReference type="Proteomes" id="UP000078595"/>
    </source>
</evidence>
<dbReference type="Proteomes" id="UP000078595">
    <property type="component" value="Chromosome 6"/>
</dbReference>
<evidence type="ECO:0000256" key="1">
    <source>
        <dbReference type="SAM" id="MobiDB-lite"/>
    </source>
</evidence>
<dbReference type="AlphaFoldDB" id="A0A1A6A2U1"/>
<keyword evidence="4" id="KW-1185">Reference proteome</keyword>
<feature type="compositionally biased region" description="Polar residues" evidence="1">
    <location>
        <begin position="105"/>
        <end position="119"/>
    </location>
</feature>
<dbReference type="EMBL" id="KI894032">
    <property type="protein sequence ID" value="OBR84371.1"/>
    <property type="molecule type" value="Genomic_DNA"/>
</dbReference>
<feature type="compositionally biased region" description="Polar residues" evidence="1">
    <location>
        <begin position="199"/>
        <end position="210"/>
    </location>
</feature>
<feature type="region of interest" description="Disordered" evidence="1">
    <location>
        <begin position="1"/>
        <end position="267"/>
    </location>
</feature>
<feature type="compositionally biased region" description="Basic and acidic residues" evidence="1">
    <location>
        <begin position="354"/>
        <end position="363"/>
    </location>
</feature>
<feature type="compositionally biased region" description="Polar residues" evidence="1">
    <location>
        <begin position="399"/>
        <end position="408"/>
    </location>
</feature>
<protein>
    <submittedName>
        <fullName evidence="2">Uncharacterized protein</fullName>
    </submittedName>
</protein>
<accession>A0A1A6A2U1</accession>